<dbReference type="NCBIfam" id="TIGR00237">
    <property type="entry name" value="xseA"/>
    <property type="match status" value="1"/>
</dbReference>
<dbReference type="RefSeq" id="WP_318954710.1">
    <property type="nucleotide sequence ID" value="NZ_CP137555.1"/>
</dbReference>
<dbReference type="GO" id="GO:0006308">
    <property type="term" value="P:DNA catabolic process"/>
    <property type="evidence" value="ECO:0007669"/>
    <property type="project" value="UniProtKB-UniRule"/>
</dbReference>
<evidence type="ECO:0000256" key="4">
    <source>
        <dbReference type="ARBA" id="ARBA00022839"/>
    </source>
</evidence>
<dbReference type="CDD" id="cd04489">
    <property type="entry name" value="ExoVII_LU_OBF"/>
    <property type="match status" value="1"/>
</dbReference>
<comment type="subcellular location">
    <subcellularLocation>
        <location evidence="5 6">Cytoplasm</location>
    </subcellularLocation>
</comment>
<dbReference type="Pfam" id="PF13742">
    <property type="entry name" value="tRNA_anti_2"/>
    <property type="match status" value="1"/>
</dbReference>
<dbReference type="PANTHER" id="PTHR30008">
    <property type="entry name" value="EXODEOXYRIBONUCLEASE 7 LARGE SUBUNIT"/>
    <property type="match status" value="1"/>
</dbReference>
<dbReference type="EMBL" id="CP137555">
    <property type="protein sequence ID" value="WOX06252.1"/>
    <property type="molecule type" value="Genomic_DNA"/>
</dbReference>
<evidence type="ECO:0000313" key="10">
    <source>
        <dbReference type="EMBL" id="WOX06252.1"/>
    </source>
</evidence>
<reference evidence="10 11" key="1">
    <citation type="submission" date="2023-10" db="EMBL/GenBank/DDBJ databases">
        <title>Description of Microbulbifer bruguierae sp. nov., isolated from the sediments of mangrove plant Bruguiera sexangula and comparative genomic analyses of the genus Microbulbifer.</title>
        <authorList>
            <person name="Long M."/>
        </authorList>
    </citation>
    <scope>NUCLEOTIDE SEQUENCE [LARGE SCALE GENOMIC DNA]</scope>
    <source>
        <strain evidence="10 11">SPO729</strain>
    </source>
</reference>
<dbReference type="EC" id="3.1.11.6" evidence="5"/>
<name>A0AAU0N1X4_9GAMM</name>
<feature type="compositionally biased region" description="Pro residues" evidence="7">
    <location>
        <begin position="1"/>
        <end position="18"/>
    </location>
</feature>
<evidence type="ECO:0000256" key="7">
    <source>
        <dbReference type="SAM" id="MobiDB-lite"/>
    </source>
</evidence>
<keyword evidence="11" id="KW-1185">Reference proteome</keyword>
<comment type="similarity">
    <text evidence="5 6">Belongs to the XseA family.</text>
</comment>
<feature type="domain" description="Exonuclease VII large subunit C-terminal" evidence="8">
    <location>
        <begin position="143"/>
        <end position="455"/>
    </location>
</feature>
<dbReference type="InterPro" id="IPR003753">
    <property type="entry name" value="Exonuc_VII_L"/>
</dbReference>
<keyword evidence="3 5" id="KW-0378">Hydrolase</keyword>
<keyword evidence="2 5" id="KW-0540">Nuclease</keyword>
<dbReference type="InterPro" id="IPR020579">
    <property type="entry name" value="Exonuc_VII_lsu_C"/>
</dbReference>
<proteinExistence type="inferred from homology"/>
<dbReference type="GO" id="GO:0009318">
    <property type="term" value="C:exodeoxyribonuclease VII complex"/>
    <property type="evidence" value="ECO:0007669"/>
    <property type="project" value="UniProtKB-UniRule"/>
</dbReference>
<comment type="function">
    <text evidence="5">Bidirectionally degrades single-stranded DNA into large acid-insoluble oligonucleotides, which are then degraded further into small acid-soluble oligonucleotides.</text>
</comment>
<comment type="subunit">
    <text evidence="5">Heterooligomer composed of large and small subunits.</text>
</comment>
<dbReference type="HAMAP" id="MF_00378">
    <property type="entry name" value="Exonuc_7_L"/>
    <property type="match status" value="1"/>
</dbReference>
<dbReference type="Proteomes" id="UP001302477">
    <property type="component" value="Chromosome"/>
</dbReference>
<dbReference type="GO" id="GO:0005737">
    <property type="term" value="C:cytoplasm"/>
    <property type="evidence" value="ECO:0007669"/>
    <property type="project" value="UniProtKB-SubCell"/>
</dbReference>
<evidence type="ECO:0000259" key="9">
    <source>
        <dbReference type="Pfam" id="PF13742"/>
    </source>
</evidence>
<keyword evidence="4 5" id="KW-0269">Exonuclease</keyword>
<organism evidence="10 11">
    <name type="scientific">Microbulbifer pacificus</name>
    <dbReference type="NCBI Taxonomy" id="407164"/>
    <lineage>
        <taxon>Bacteria</taxon>
        <taxon>Pseudomonadati</taxon>
        <taxon>Pseudomonadota</taxon>
        <taxon>Gammaproteobacteria</taxon>
        <taxon>Cellvibrionales</taxon>
        <taxon>Microbulbiferaceae</taxon>
        <taxon>Microbulbifer</taxon>
    </lineage>
</organism>
<comment type="catalytic activity">
    <reaction evidence="5 6">
        <text>Exonucleolytic cleavage in either 5'- to 3'- or 3'- to 5'-direction to yield nucleoside 5'-phosphates.</text>
        <dbReference type="EC" id="3.1.11.6"/>
    </reaction>
</comment>
<evidence type="ECO:0000259" key="8">
    <source>
        <dbReference type="Pfam" id="PF02601"/>
    </source>
</evidence>
<accession>A0AAU0N1X4</accession>
<protein>
    <recommendedName>
        <fullName evidence="5">Exodeoxyribonuclease 7 large subunit</fullName>
        <ecNumber evidence="5">3.1.11.6</ecNumber>
    </recommendedName>
    <alternativeName>
        <fullName evidence="5">Exodeoxyribonuclease VII large subunit</fullName>
        <shortName evidence="5">Exonuclease VII large subunit</shortName>
    </alternativeName>
</protein>
<dbReference type="GO" id="GO:0003676">
    <property type="term" value="F:nucleic acid binding"/>
    <property type="evidence" value="ECO:0007669"/>
    <property type="project" value="InterPro"/>
</dbReference>
<evidence type="ECO:0000256" key="5">
    <source>
        <dbReference type="HAMAP-Rule" id="MF_00378"/>
    </source>
</evidence>
<sequence length="458" mass="50707">MPDFPPGAYSPPSSPQSPLPTDGRPVLSVSELNREVKHLLEGSVPLLWVSGEISNFAAPSSGHWYFTLKDARAQVRCAMFRGRNQMVRFRPANGREVLARARVSLYEGRGEFQLIIEHLEEAGFGALMRQLEELKAKLQAEGLFDLARKKPLPHLPATIGIITSPTGAAVRDMIQVLGRRYPAAKIELIPVAVQGQGSAQQIARAIELAGRLQRHDLLIVGRGGGSLEDLWSFNEEIVARALAACPIPTISAVGHETDTTIADLVADVRAPTPSAAAEIASANAAALTEEIDTIRSRLTRAMHLQLRHLRQQVQLVGNRIRHPREQLQNRAQRLDHLEMRLHSAIRTRTTGNAQRLAQLERALAQVHPRHRIERAQVQLAQQTQRLQKSALALLQHKREQVAHAGQLLHSVSPLAVLERGYAIVQDDRKQVIRRAQDTRSGQRIHARLAEGEITAVIE</sequence>
<evidence type="ECO:0000256" key="1">
    <source>
        <dbReference type="ARBA" id="ARBA00022490"/>
    </source>
</evidence>
<feature type="domain" description="OB-fold nucleic acid binding" evidence="9">
    <location>
        <begin position="27"/>
        <end position="119"/>
    </location>
</feature>
<dbReference type="InterPro" id="IPR025824">
    <property type="entry name" value="OB-fold_nuc-bd_dom"/>
</dbReference>
<evidence type="ECO:0000256" key="6">
    <source>
        <dbReference type="RuleBase" id="RU004355"/>
    </source>
</evidence>
<evidence type="ECO:0000256" key="2">
    <source>
        <dbReference type="ARBA" id="ARBA00022722"/>
    </source>
</evidence>
<dbReference type="Pfam" id="PF02601">
    <property type="entry name" value="Exonuc_VII_L"/>
    <property type="match status" value="1"/>
</dbReference>
<evidence type="ECO:0000256" key="3">
    <source>
        <dbReference type="ARBA" id="ARBA00022801"/>
    </source>
</evidence>
<dbReference type="GO" id="GO:0008855">
    <property type="term" value="F:exodeoxyribonuclease VII activity"/>
    <property type="evidence" value="ECO:0007669"/>
    <property type="project" value="UniProtKB-UniRule"/>
</dbReference>
<dbReference type="AlphaFoldDB" id="A0AAU0N1X4"/>
<feature type="region of interest" description="Disordered" evidence="7">
    <location>
        <begin position="1"/>
        <end position="23"/>
    </location>
</feature>
<keyword evidence="1 5" id="KW-0963">Cytoplasm</keyword>
<dbReference type="KEGG" id="mpaf:R5R33_03745"/>
<evidence type="ECO:0000313" key="11">
    <source>
        <dbReference type="Proteomes" id="UP001302477"/>
    </source>
</evidence>
<dbReference type="PANTHER" id="PTHR30008:SF0">
    <property type="entry name" value="EXODEOXYRIBONUCLEASE 7 LARGE SUBUNIT"/>
    <property type="match status" value="1"/>
</dbReference>
<gene>
    <name evidence="5 10" type="primary">xseA</name>
    <name evidence="10" type="ORF">R5R33_03745</name>
</gene>